<feature type="transmembrane region" description="Helical" evidence="2">
    <location>
        <begin position="1433"/>
        <end position="1452"/>
    </location>
</feature>
<protein>
    <submittedName>
        <fullName evidence="3">Uncharacterized protein</fullName>
    </submittedName>
</protein>
<dbReference type="GeneID" id="19274069"/>
<feature type="transmembrane region" description="Helical" evidence="2">
    <location>
        <begin position="1464"/>
        <end position="1489"/>
    </location>
</feature>
<dbReference type="OrthoDB" id="5428901at2759"/>
<feature type="compositionally biased region" description="Low complexity" evidence="1">
    <location>
        <begin position="488"/>
        <end position="502"/>
    </location>
</feature>
<proteinExistence type="predicted"/>
<feature type="transmembrane region" description="Helical" evidence="2">
    <location>
        <begin position="1370"/>
        <end position="1393"/>
    </location>
</feature>
<dbReference type="OMA" id="IGMKLHG"/>
<feature type="region of interest" description="Disordered" evidence="1">
    <location>
        <begin position="293"/>
        <end position="528"/>
    </location>
</feature>
<feature type="compositionally biased region" description="Low complexity" evidence="1">
    <location>
        <begin position="293"/>
        <end position="305"/>
    </location>
</feature>
<accession>W3WZB3</accession>
<gene>
    <name evidence="3" type="ORF">PFICI_09056</name>
</gene>
<feature type="compositionally biased region" description="Low complexity" evidence="1">
    <location>
        <begin position="667"/>
        <end position="692"/>
    </location>
</feature>
<feature type="compositionally biased region" description="Low complexity" evidence="1">
    <location>
        <begin position="322"/>
        <end position="340"/>
    </location>
</feature>
<feature type="compositionally biased region" description="Low complexity" evidence="1">
    <location>
        <begin position="743"/>
        <end position="760"/>
    </location>
</feature>
<keyword evidence="4" id="KW-1185">Reference proteome</keyword>
<feature type="compositionally biased region" description="Polar residues" evidence="1">
    <location>
        <begin position="693"/>
        <end position="709"/>
    </location>
</feature>
<reference evidence="4" key="1">
    <citation type="journal article" date="2015" name="BMC Genomics">
        <title>Genomic and transcriptomic analysis of the endophytic fungus Pestalotiopsis fici reveals its lifestyle and high potential for synthesis of natural products.</title>
        <authorList>
            <person name="Wang X."/>
            <person name="Zhang X."/>
            <person name="Liu L."/>
            <person name="Xiang M."/>
            <person name="Wang W."/>
            <person name="Sun X."/>
            <person name="Che Y."/>
            <person name="Guo L."/>
            <person name="Liu G."/>
            <person name="Guo L."/>
            <person name="Wang C."/>
            <person name="Yin W.B."/>
            <person name="Stadler M."/>
            <person name="Zhang X."/>
            <person name="Liu X."/>
        </authorList>
    </citation>
    <scope>NUCLEOTIDE SEQUENCE [LARGE SCALE GENOMIC DNA]</scope>
    <source>
        <strain evidence="4">W106-1 / CGMCC3.15140</strain>
    </source>
</reference>
<evidence type="ECO:0000256" key="1">
    <source>
        <dbReference type="SAM" id="MobiDB-lite"/>
    </source>
</evidence>
<evidence type="ECO:0000313" key="4">
    <source>
        <dbReference type="Proteomes" id="UP000030651"/>
    </source>
</evidence>
<feature type="compositionally biased region" description="Low complexity" evidence="1">
    <location>
        <begin position="439"/>
        <end position="462"/>
    </location>
</feature>
<organism evidence="3 4">
    <name type="scientific">Pestalotiopsis fici (strain W106-1 / CGMCC3.15140)</name>
    <dbReference type="NCBI Taxonomy" id="1229662"/>
    <lineage>
        <taxon>Eukaryota</taxon>
        <taxon>Fungi</taxon>
        <taxon>Dikarya</taxon>
        <taxon>Ascomycota</taxon>
        <taxon>Pezizomycotina</taxon>
        <taxon>Sordariomycetes</taxon>
        <taxon>Xylariomycetidae</taxon>
        <taxon>Amphisphaeriales</taxon>
        <taxon>Sporocadaceae</taxon>
        <taxon>Pestalotiopsis</taxon>
    </lineage>
</organism>
<evidence type="ECO:0000256" key="2">
    <source>
        <dbReference type="SAM" id="Phobius"/>
    </source>
</evidence>
<dbReference type="RefSeq" id="XP_007835828.1">
    <property type="nucleotide sequence ID" value="XM_007837637.1"/>
</dbReference>
<dbReference type="STRING" id="1229662.W3WZB3"/>
<dbReference type="InterPro" id="IPR021840">
    <property type="entry name" value="DUF3433"/>
</dbReference>
<dbReference type="Proteomes" id="UP000030651">
    <property type="component" value="Unassembled WGS sequence"/>
</dbReference>
<feature type="region of interest" description="Disordered" evidence="1">
    <location>
        <begin position="1"/>
        <end position="29"/>
    </location>
</feature>
<feature type="transmembrane region" description="Helical" evidence="2">
    <location>
        <begin position="1085"/>
        <end position="1107"/>
    </location>
</feature>
<feature type="compositionally biased region" description="Polar residues" evidence="1">
    <location>
        <begin position="722"/>
        <end position="736"/>
    </location>
</feature>
<feature type="compositionally biased region" description="Polar residues" evidence="1">
    <location>
        <begin position="402"/>
        <end position="413"/>
    </location>
</feature>
<feature type="compositionally biased region" description="Polar residues" evidence="1">
    <location>
        <begin position="840"/>
        <end position="862"/>
    </location>
</feature>
<dbReference type="Pfam" id="PF11915">
    <property type="entry name" value="DUF3433"/>
    <property type="match status" value="2"/>
</dbReference>
<dbReference type="HOGENOM" id="CLU_247198_0_0_1"/>
<name>W3WZB3_PESFW</name>
<dbReference type="KEGG" id="pfy:PFICI_09056"/>
<keyword evidence="2" id="KW-0472">Membrane</keyword>
<feature type="region of interest" description="Disordered" evidence="1">
    <location>
        <begin position="245"/>
        <end position="279"/>
    </location>
</feature>
<feature type="compositionally biased region" description="Basic and acidic residues" evidence="1">
    <location>
        <begin position="472"/>
        <end position="487"/>
    </location>
</feature>
<feature type="compositionally biased region" description="Low complexity" evidence="1">
    <location>
        <begin position="347"/>
        <end position="362"/>
    </location>
</feature>
<keyword evidence="2" id="KW-1133">Transmembrane helix</keyword>
<feature type="region of interest" description="Disordered" evidence="1">
    <location>
        <begin position="827"/>
        <end position="862"/>
    </location>
</feature>
<feature type="transmembrane region" description="Helical" evidence="2">
    <location>
        <begin position="1323"/>
        <end position="1350"/>
    </location>
</feature>
<dbReference type="EMBL" id="KI912114">
    <property type="protein sequence ID" value="ETS79203.1"/>
    <property type="molecule type" value="Genomic_DNA"/>
</dbReference>
<feature type="transmembrane region" description="Helical" evidence="2">
    <location>
        <begin position="1154"/>
        <end position="1172"/>
    </location>
</feature>
<feature type="compositionally biased region" description="Basic residues" evidence="1">
    <location>
        <begin position="1"/>
        <end position="12"/>
    </location>
</feature>
<feature type="region of interest" description="Disordered" evidence="1">
    <location>
        <begin position="603"/>
        <end position="761"/>
    </location>
</feature>
<sequence>MDRVSTQRRRPGRNVGFAPVAQTESDLEASDDVSQYWELPVNEPLDRDLHSRVRNIFRNAVPPGQFDEDEWLQHVAANTAETVYAPVDNLVALDGLEEATIAELAGPGTIEYYAPYARGHDRAPSSLSNESDARTEKTYVEKEQWDSKDKFLRFEPMVTTIEVDDEVPSHPPKKLPNYKPAALRRMFLVILFSAAVALLAVMVTALLVLPKSSNSVASDIISRNTSEIKLRSSGITQRSLQHAYGLVGPRGHGDSGSSSAEESASEDEQTSKATSSTTLKDVDDATTVLKTTTTTSKVSDGTTSVPESDPSETKSELGQTPDTSTTSSTLHTSSSSSTTRNQDDTTTKTTTAAEAASTPTDTQPTKPSKGGDDASPTTMRATTVATSIATTAVTTSSEKTDPTQNESTMTTTKNDPEPSDGGHGSEGDKTRPNSGHEQSTGSETSQTSTTSTSSKNTDSSNSHPETTSSTKFGDDGPKPTKETDHTSQAETATTTSTSISQSPPGHESETLPTSSSTTSNGDFSSPYLTTNSVRATCTVEVVQTHTSWVVLPVSTVDLGLVKKFALPPVTRMDRRQADSCDTTVTNTRDTTIWITTAHQTVTIGVPPDPTTSAIENTGGSISTTSTTSAVLTDPQTNTLPIDPGTTATGSAPDVTSPSTTTNAAGSPTDLPGDGSTPTTTLPSSQPSQQPGDATTSENAGVTTSATTPNGPDPTDIHITVPEDTNTAPNPGTTASSAPPVFESSSVATTPGSTTTTISVDVPPPPSSIVITEIYTTTNADSSVTTSTSLSTILINPGTTVNNGGQPPPETLPNQVSTTVQHTVTVPTVNTQNTGPGHAEPTTNAQGGNNDNGPPPETSKTTPVTTFVRVVQSTTVVLSIETTITPTSTVTDDSGLVAVGAFITTVPFTTALAFTQVKAITKDDGDTASGATQKIVTNTYMDKDGNPTATMLETLYAHAFTSIEKDSDGWPTKTVIQEIQETPLTTTMTDRYGKIKIKTYFEDTSTKAMTDSHGKTTGFQIFYITDLPTVVTTTDAAGHTLTITQMMPAGTSTSFSTVLVDPTSTPIANGSATNPTIAALPVSSGYYFLGILLPTLLAIGISIPIRVLDSTVKLHQPFSAMTLSYGARPADSLGLKTTGLWGLTSGFVSPRMGNWLLAVTGLLVVANSILIALSTEALDLEVQDVNCTMSSDGLFKTCPTSVVISMAPAKSTTGLICLMAILIAVAAKALWRRRSGVINDIPWSIFEMRRLAQHESTLTSLNKLDWKFGNVTRDEVIRAFGKRRFKLDYWKNGNAGWEYVVQVANDDGDYAKDKRSGIHRMCSMPFFTLTLLGRVLFFLFLLALALMVLLYHNTHGAFQDFMDSENFGGRFILTGAGVIISMIWWTFFTCVAFLSPYRLIVRKKSVQDALYLSPPSNPFSGFWRVISRQHPDKFLGVVAFTAILSEFLPLFLANVPARLEEPDSMSAACVWLSISVICIMAVVLISSFLITWPPEMPMDPSTVAGAMFYALESMASMKRKSSSTLGGVSMNTV</sequence>
<feature type="transmembrane region" description="Helical" evidence="2">
    <location>
        <begin position="187"/>
        <end position="209"/>
    </location>
</feature>
<feature type="compositionally biased region" description="Polar residues" evidence="1">
    <location>
        <begin position="629"/>
        <end position="665"/>
    </location>
</feature>
<feature type="compositionally biased region" description="Low complexity" evidence="1">
    <location>
        <begin position="617"/>
        <end position="628"/>
    </location>
</feature>
<dbReference type="eggNOG" id="ENOG502SD4W">
    <property type="taxonomic scope" value="Eukaryota"/>
</dbReference>
<feature type="compositionally biased region" description="Low complexity" evidence="1">
    <location>
        <begin position="381"/>
        <end position="397"/>
    </location>
</feature>
<dbReference type="InParanoid" id="W3WZB3"/>
<evidence type="ECO:0000313" key="3">
    <source>
        <dbReference type="EMBL" id="ETS79203.1"/>
    </source>
</evidence>
<keyword evidence="2" id="KW-0812">Transmembrane</keyword>
<feature type="transmembrane region" description="Helical" evidence="2">
    <location>
        <begin position="1211"/>
        <end position="1230"/>
    </location>
</feature>